<gene>
    <name evidence="2" type="primary">CKA2_1</name>
    <name evidence="2" type="ORF">SCUCBS95973_004571</name>
</gene>
<feature type="compositionally biased region" description="Acidic residues" evidence="1">
    <location>
        <begin position="75"/>
        <end position="90"/>
    </location>
</feature>
<comment type="caution">
    <text evidence="2">The sequence shown here is derived from an EMBL/GenBank/DDBJ whole genome shotgun (WGS) entry which is preliminary data.</text>
</comment>
<name>A0ABP0BPM3_9PEZI</name>
<sequence length="177" mass="19435">MTTHADIRVPQISCKELFAFHESHFSHASVADFGATFTSLPEPTSEENGDVNDDYDPEPGFDLYDELPDIPVPFDEGELADEGEIVEAGDEGTAPGPKGDIGGKEEQEQPRKKRRRKKNNTGNSNARRQGEKKPDLRKRTWDVVDSGLGSLDYDGAEASAGSTQAAPLRRRVQYGDD</sequence>
<dbReference type="EMBL" id="CAWUHB010000023">
    <property type="protein sequence ID" value="CAK7221652.1"/>
    <property type="molecule type" value="Genomic_DNA"/>
</dbReference>
<feature type="compositionally biased region" description="Basic and acidic residues" evidence="1">
    <location>
        <begin position="128"/>
        <end position="142"/>
    </location>
</feature>
<keyword evidence="2" id="KW-0808">Transferase</keyword>
<dbReference type="InterPro" id="IPR024526">
    <property type="entry name" value="DUF3807"/>
</dbReference>
<feature type="compositionally biased region" description="Acidic residues" evidence="1">
    <location>
        <begin position="44"/>
        <end position="68"/>
    </location>
</feature>
<evidence type="ECO:0000256" key="1">
    <source>
        <dbReference type="SAM" id="MobiDB-lite"/>
    </source>
</evidence>
<feature type="region of interest" description="Disordered" evidence="1">
    <location>
        <begin position="37"/>
        <end position="177"/>
    </location>
</feature>
<organism evidence="2 3">
    <name type="scientific">Sporothrix curviconia</name>
    <dbReference type="NCBI Taxonomy" id="1260050"/>
    <lineage>
        <taxon>Eukaryota</taxon>
        <taxon>Fungi</taxon>
        <taxon>Dikarya</taxon>
        <taxon>Ascomycota</taxon>
        <taxon>Pezizomycotina</taxon>
        <taxon>Sordariomycetes</taxon>
        <taxon>Sordariomycetidae</taxon>
        <taxon>Ophiostomatales</taxon>
        <taxon>Ophiostomataceae</taxon>
        <taxon>Sporothrix</taxon>
    </lineage>
</organism>
<feature type="compositionally biased region" description="Basic residues" evidence="1">
    <location>
        <begin position="168"/>
        <end position="177"/>
    </location>
</feature>
<keyword evidence="3" id="KW-1185">Reference proteome</keyword>
<dbReference type="Pfam" id="PF12720">
    <property type="entry name" value="DUF3807"/>
    <property type="match status" value="1"/>
</dbReference>
<keyword evidence="2" id="KW-0418">Kinase</keyword>
<dbReference type="EC" id="2.7.11.1" evidence="2"/>
<dbReference type="Proteomes" id="UP001642405">
    <property type="component" value="Unassembled WGS sequence"/>
</dbReference>
<feature type="compositionally biased region" description="Basic and acidic residues" evidence="1">
    <location>
        <begin position="101"/>
        <end position="110"/>
    </location>
</feature>
<evidence type="ECO:0000313" key="3">
    <source>
        <dbReference type="Proteomes" id="UP001642405"/>
    </source>
</evidence>
<accession>A0ABP0BPM3</accession>
<dbReference type="GO" id="GO:0004674">
    <property type="term" value="F:protein serine/threonine kinase activity"/>
    <property type="evidence" value="ECO:0007669"/>
    <property type="project" value="UniProtKB-EC"/>
</dbReference>
<proteinExistence type="predicted"/>
<evidence type="ECO:0000313" key="2">
    <source>
        <dbReference type="EMBL" id="CAK7221652.1"/>
    </source>
</evidence>
<dbReference type="PANTHER" id="PTHR40642">
    <property type="entry name" value="YALI0F31295P"/>
    <property type="match status" value="1"/>
</dbReference>
<reference evidence="2 3" key="1">
    <citation type="submission" date="2024-01" db="EMBL/GenBank/DDBJ databases">
        <authorList>
            <person name="Allen C."/>
            <person name="Tagirdzhanova G."/>
        </authorList>
    </citation>
    <scope>NUCLEOTIDE SEQUENCE [LARGE SCALE GENOMIC DNA]</scope>
</reference>
<protein>
    <submittedName>
        <fullName evidence="2">Casein kinase II subunit alpha</fullName>
        <ecNumber evidence="2">2.7.11.1</ecNumber>
    </submittedName>
</protein>
<dbReference type="PANTHER" id="PTHR40642:SF1">
    <property type="entry name" value="YALI0F31295P"/>
    <property type="match status" value="1"/>
</dbReference>